<dbReference type="EMBL" id="LAXI01000004">
    <property type="protein sequence ID" value="KRS18357.1"/>
    <property type="molecule type" value="Genomic_DNA"/>
</dbReference>
<dbReference type="Proteomes" id="UP000325785">
    <property type="component" value="Chromosome"/>
</dbReference>
<dbReference type="GO" id="GO:0007155">
    <property type="term" value="P:cell adhesion"/>
    <property type="evidence" value="ECO:0007669"/>
    <property type="project" value="InterPro"/>
</dbReference>
<evidence type="ECO:0000313" key="7">
    <source>
        <dbReference type="Proteomes" id="UP000051401"/>
    </source>
</evidence>
<dbReference type="AlphaFoldDB" id="A0A0T5PB61"/>
<name>A0A0T5PB61_9RHOB</name>
<dbReference type="KEGG" id="rid:RIdsm_02597"/>
<evidence type="ECO:0000256" key="2">
    <source>
        <dbReference type="ARBA" id="ARBA00022729"/>
    </source>
</evidence>
<organism evidence="5 7">
    <name type="scientific">Roseovarius indicus</name>
    <dbReference type="NCBI Taxonomy" id="540747"/>
    <lineage>
        <taxon>Bacteria</taxon>
        <taxon>Pseudomonadati</taxon>
        <taxon>Pseudomonadota</taxon>
        <taxon>Alphaproteobacteria</taxon>
        <taxon>Rhodobacterales</taxon>
        <taxon>Roseobacteraceae</taxon>
        <taxon>Roseovarius</taxon>
    </lineage>
</organism>
<reference evidence="6 8" key="2">
    <citation type="submission" date="2018-08" db="EMBL/GenBank/DDBJ databases">
        <title>Genetic Globetrotter - A new plasmid hitch-hiking vast phylogenetic and geographic distances.</title>
        <authorList>
            <person name="Vollmers J."/>
            <person name="Petersen J."/>
        </authorList>
    </citation>
    <scope>NUCLEOTIDE SEQUENCE [LARGE SCALE GENOMIC DNA]</scope>
    <source>
        <strain evidence="6 8">DSM 26383</strain>
    </source>
</reference>
<gene>
    <name evidence="6" type="ORF">RIdsm_02597</name>
    <name evidence="5" type="ORF">XM52_09500</name>
</gene>
<dbReference type="InterPro" id="IPR009742">
    <property type="entry name" value="Curlin_rpt"/>
</dbReference>
<dbReference type="Proteomes" id="UP000051401">
    <property type="component" value="Unassembled WGS sequence"/>
</dbReference>
<dbReference type="GO" id="GO:0009289">
    <property type="term" value="C:pilus"/>
    <property type="evidence" value="ECO:0007669"/>
    <property type="project" value="InterPro"/>
</dbReference>
<dbReference type="Pfam" id="PF07012">
    <property type="entry name" value="Curlin_rpt"/>
    <property type="match status" value="1"/>
</dbReference>
<feature type="chain" id="PRO_5015044600" evidence="4">
    <location>
        <begin position="21"/>
        <end position="225"/>
    </location>
</feature>
<feature type="signal peptide" evidence="4">
    <location>
        <begin position="1"/>
        <end position="20"/>
    </location>
</feature>
<dbReference type="EMBL" id="CP031598">
    <property type="protein sequence ID" value="QEW26792.1"/>
    <property type="molecule type" value="Genomic_DNA"/>
</dbReference>
<evidence type="ECO:0000256" key="1">
    <source>
        <dbReference type="ARBA" id="ARBA00009766"/>
    </source>
</evidence>
<dbReference type="STRING" id="540747.SAMN04488031_101746"/>
<dbReference type="RefSeq" id="WP_057815615.1">
    <property type="nucleotide sequence ID" value="NZ_CAXRJZ010000093.1"/>
</dbReference>
<feature type="region of interest" description="Disordered" evidence="3">
    <location>
        <begin position="59"/>
        <end position="84"/>
    </location>
</feature>
<keyword evidence="7" id="KW-1185">Reference proteome</keyword>
<evidence type="ECO:0000256" key="3">
    <source>
        <dbReference type="SAM" id="MobiDB-lite"/>
    </source>
</evidence>
<comment type="similarity">
    <text evidence="1">Belongs to the CsgA/CsgB family.</text>
</comment>
<feature type="compositionally biased region" description="Polar residues" evidence="3">
    <location>
        <begin position="59"/>
        <end position="68"/>
    </location>
</feature>
<dbReference type="PATRIC" id="fig|540747.5.peg.4699"/>
<evidence type="ECO:0000256" key="4">
    <source>
        <dbReference type="SAM" id="SignalP"/>
    </source>
</evidence>
<dbReference type="OrthoDB" id="7817250at2"/>
<evidence type="ECO:0000313" key="5">
    <source>
        <dbReference type="EMBL" id="KRS18357.1"/>
    </source>
</evidence>
<evidence type="ECO:0000313" key="6">
    <source>
        <dbReference type="EMBL" id="QEW26792.1"/>
    </source>
</evidence>
<proteinExistence type="inferred from homology"/>
<reference evidence="5 7" key="1">
    <citation type="submission" date="2015-04" db="EMBL/GenBank/DDBJ databases">
        <title>The draft genome sequence of Roseovarius indicus B108T.</title>
        <authorList>
            <person name="Li G."/>
            <person name="Lai Q."/>
            <person name="Shao Z."/>
            <person name="Yan P."/>
        </authorList>
    </citation>
    <scope>NUCLEOTIDE SEQUENCE [LARGE SCALE GENOMIC DNA]</scope>
    <source>
        <strain evidence="5 7">B108</strain>
    </source>
</reference>
<protein>
    <submittedName>
        <fullName evidence="6">Curlin minor subunit CsgB</fullName>
    </submittedName>
</protein>
<sequence length="225" mass="23975">MKLLATVATVAALLGTAGLADNNELFVTQAGNDNFVGDANNPVEQNGTSNYMDISQTGNGNTVGSRATSEPALPTWPGATQTGSDHEMTIVQSGHRNKAELLQQRGGNKNTMEIRQSGNDNRIVNAHQYGDKNTFDVRQSGNENYGNSLQVGDQNIIEVRTSGHRNTYDLNQGSFSANACTKCDIELIQGGNDNAANVYQQDLNQMASISQSGNGNTVYTSQAAN</sequence>
<keyword evidence="2 4" id="KW-0732">Signal</keyword>
<evidence type="ECO:0000313" key="8">
    <source>
        <dbReference type="Proteomes" id="UP000325785"/>
    </source>
</evidence>
<accession>A0A0T5PB61</accession>